<feature type="compositionally biased region" description="Basic and acidic residues" evidence="2">
    <location>
        <begin position="262"/>
        <end position="275"/>
    </location>
</feature>
<keyword evidence="4" id="KW-1185">Reference proteome</keyword>
<keyword evidence="1" id="KW-0175">Coiled coil</keyword>
<protein>
    <submittedName>
        <fullName evidence="3">Uncharacterized protein</fullName>
    </submittedName>
</protein>
<feature type="compositionally biased region" description="Polar residues" evidence="2">
    <location>
        <begin position="240"/>
        <end position="256"/>
    </location>
</feature>
<dbReference type="AlphaFoldDB" id="A0A397UW27"/>
<reference evidence="3 4" key="1">
    <citation type="submission" date="2018-06" db="EMBL/GenBank/DDBJ databases">
        <title>Comparative genomics reveals the genomic features of Rhizophagus irregularis, R. cerebriforme, R. diaphanum and Gigaspora rosea, and their symbiotic lifestyle signature.</title>
        <authorList>
            <person name="Morin E."/>
            <person name="San Clemente H."/>
            <person name="Chen E.C.H."/>
            <person name="De La Providencia I."/>
            <person name="Hainaut M."/>
            <person name="Kuo A."/>
            <person name="Kohler A."/>
            <person name="Murat C."/>
            <person name="Tang N."/>
            <person name="Roy S."/>
            <person name="Loubradou J."/>
            <person name="Henrissat B."/>
            <person name="Grigoriev I.V."/>
            <person name="Corradi N."/>
            <person name="Roux C."/>
            <person name="Martin F.M."/>
        </authorList>
    </citation>
    <scope>NUCLEOTIDE SEQUENCE [LARGE SCALE GENOMIC DNA]</scope>
    <source>
        <strain evidence="3 4">DAOM 194757</strain>
    </source>
</reference>
<evidence type="ECO:0000256" key="1">
    <source>
        <dbReference type="SAM" id="Coils"/>
    </source>
</evidence>
<dbReference type="Proteomes" id="UP000266673">
    <property type="component" value="Unassembled WGS sequence"/>
</dbReference>
<dbReference type="OrthoDB" id="10632641at2759"/>
<evidence type="ECO:0000313" key="3">
    <source>
        <dbReference type="EMBL" id="RIB14002.1"/>
    </source>
</evidence>
<feature type="region of interest" description="Disordered" evidence="2">
    <location>
        <begin position="1"/>
        <end position="30"/>
    </location>
</feature>
<feature type="region of interest" description="Disordered" evidence="2">
    <location>
        <begin position="197"/>
        <end position="275"/>
    </location>
</feature>
<sequence length="275" mass="31580">MPKIGKKLARNPSVTLGGPSSPVTQITSRHPEDISGTLNQILNNLDDLSEKINQIDQRLVEVEERISESFDLAHENIKATVKILIETAIYPSEEEYKEAAKEYLSENWSEYYESLLDKRCVTYYKQNIAGPQTVKAMAKILIETAIYPSEEEYKEAAEEYLSEHQSEYFESLSDKRWATYYKQNIAGSHKLQKGEEFLSPASDEETSDEEVVKDVRKSRKKRRKSQPSKMTKRSKRDHASFTSSEQFHEISTTLANVQEIADDSKNHHDDSHNDP</sequence>
<organism evidence="3 4">
    <name type="scientific">Gigaspora rosea</name>
    <dbReference type="NCBI Taxonomy" id="44941"/>
    <lineage>
        <taxon>Eukaryota</taxon>
        <taxon>Fungi</taxon>
        <taxon>Fungi incertae sedis</taxon>
        <taxon>Mucoromycota</taxon>
        <taxon>Glomeromycotina</taxon>
        <taxon>Glomeromycetes</taxon>
        <taxon>Diversisporales</taxon>
        <taxon>Gigasporaceae</taxon>
        <taxon>Gigaspora</taxon>
    </lineage>
</organism>
<evidence type="ECO:0000313" key="4">
    <source>
        <dbReference type="Proteomes" id="UP000266673"/>
    </source>
</evidence>
<evidence type="ECO:0000256" key="2">
    <source>
        <dbReference type="SAM" id="MobiDB-lite"/>
    </source>
</evidence>
<comment type="caution">
    <text evidence="3">The sequence shown here is derived from an EMBL/GenBank/DDBJ whole genome shotgun (WGS) entry which is preliminary data.</text>
</comment>
<gene>
    <name evidence="3" type="ORF">C2G38_2196324</name>
</gene>
<feature type="coiled-coil region" evidence="1">
    <location>
        <begin position="38"/>
        <end position="65"/>
    </location>
</feature>
<dbReference type="EMBL" id="QKWP01000872">
    <property type="protein sequence ID" value="RIB14002.1"/>
    <property type="molecule type" value="Genomic_DNA"/>
</dbReference>
<proteinExistence type="predicted"/>
<accession>A0A397UW27</accession>
<feature type="compositionally biased region" description="Basic residues" evidence="2">
    <location>
        <begin position="216"/>
        <end position="236"/>
    </location>
</feature>
<name>A0A397UW27_9GLOM</name>